<dbReference type="GO" id="GO:0000049">
    <property type="term" value="F:tRNA binding"/>
    <property type="evidence" value="ECO:0007669"/>
    <property type="project" value="TreeGrafter"/>
</dbReference>
<dbReference type="PANTHER" id="PTHR13069:SF21">
    <property type="entry name" value="ALKYLATED DNA REPAIR PROTEIN ALKB HOMOLOG 8"/>
    <property type="match status" value="1"/>
</dbReference>
<dbReference type="EMBL" id="GL996514">
    <property type="protein sequence ID" value="EGV65349.1"/>
    <property type="molecule type" value="Genomic_DNA"/>
</dbReference>
<proteinExistence type="predicted"/>
<evidence type="ECO:0000256" key="3">
    <source>
        <dbReference type="SAM" id="MobiDB-lite"/>
    </source>
</evidence>
<keyword evidence="1 6" id="KW-0489">Methyltransferase</keyword>
<dbReference type="GO" id="GO:0030488">
    <property type="term" value="P:tRNA methylation"/>
    <property type="evidence" value="ECO:0007669"/>
    <property type="project" value="TreeGrafter"/>
</dbReference>
<dbReference type="InterPro" id="IPR051422">
    <property type="entry name" value="AlkB_tRNA_MeTrf/Diox"/>
</dbReference>
<sequence length="266" mass="30221">MSAPVPSLPPNLPAVEQEQSLVHDVYNDIAGHFSQTRYKPWPIVEKFLTAQPKYSIGIDVGCGNGKYLGVNKNLFIIGTDRSEGLIRCAHDISSDFQLGVSDGLHLPHECNRFDFAISIAVIHHFATETRRIEAISHILSKLRVGGRALIYCWALEQENSRRGYKEGDEQDILVPWVLKNNQKKDKASKKKSKKGSKKSDKESESPTELVVEPELEPEPEPITKYRYYHLYKKGELVDNSRRAGSCTIVDEGYERDNWWVIIEKTP</sequence>
<evidence type="ECO:0000259" key="4">
    <source>
        <dbReference type="Pfam" id="PF08241"/>
    </source>
</evidence>
<evidence type="ECO:0000256" key="1">
    <source>
        <dbReference type="ARBA" id="ARBA00022603"/>
    </source>
</evidence>
<dbReference type="Proteomes" id="UP000000707">
    <property type="component" value="Unassembled WGS sequence"/>
</dbReference>
<dbReference type="GO" id="GO:0002098">
    <property type="term" value="P:tRNA wobble uridine modification"/>
    <property type="evidence" value="ECO:0007669"/>
    <property type="project" value="TreeGrafter"/>
</dbReference>
<gene>
    <name evidence="5" type="ORF">CANTEDRAFT_119620</name>
</gene>
<evidence type="ECO:0000313" key="5">
    <source>
        <dbReference type="EMBL" id="EGV65348.1"/>
    </source>
</evidence>
<dbReference type="AlphaFoldDB" id="G3B095"/>
<evidence type="ECO:0000313" key="7">
    <source>
        <dbReference type="Proteomes" id="UP000000707"/>
    </source>
</evidence>
<dbReference type="SUPFAM" id="SSF53335">
    <property type="entry name" value="S-adenosyl-L-methionine-dependent methyltransferases"/>
    <property type="match status" value="1"/>
</dbReference>
<dbReference type="GO" id="GO:0005737">
    <property type="term" value="C:cytoplasm"/>
    <property type="evidence" value="ECO:0007669"/>
    <property type="project" value="TreeGrafter"/>
</dbReference>
<name>G3B095_CANTC</name>
<dbReference type="GO" id="GO:0106335">
    <property type="term" value="F:tRNA (5-carboxymethyluridine(34)-5-O)-methyltransferase activity"/>
    <property type="evidence" value="ECO:0007669"/>
    <property type="project" value="TreeGrafter"/>
</dbReference>
<evidence type="ECO:0000313" key="6">
    <source>
        <dbReference type="EMBL" id="EGV65349.1"/>
    </source>
</evidence>
<dbReference type="Gene3D" id="3.40.50.150">
    <property type="entry name" value="Vaccinia Virus protein VP39"/>
    <property type="match status" value="1"/>
</dbReference>
<dbReference type="GO" id="GO:0005634">
    <property type="term" value="C:nucleus"/>
    <property type="evidence" value="ECO:0007669"/>
    <property type="project" value="TreeGrafter"/>
</dbReference>
<dbReference type="eggNOG" id="KOG1331">
    <property type="taxonomic scope" value="Eukaryota"/>
</dbReference>
<reference evidence="5 7" key="1">
    <citation type="journal article" date="2011" name="Proc. Natl. Acad. Sci. U.S.A.">
        <title>Comparative genomics of xylose-fermenting fungi for enhanced biofuel production.</title>
        <authorList>
            <person name="Wohlbach D.J."/>
            <person name="Kuo A."/>
            <person name="Sato T.K."/>
            <person name="Potts K.M."/>
            <person name="Salamov A.A."/>
            <person name="LaButti K.M."/>
            <person name="Sun H."/>
            <person name="Clum A."/>
            <person name="Pangilinan J.L."/>
            <person name="Lindquist E.A."/>
            <person name="Lucas S."/>
            <person name="Lapidus A."/>
            <person name="Jin M."/>
            <person name="Gunawan C."/>
            <person name="Balan V."/>
            <person name="Dale B.E."/>
            <person name="Jeffries T.W."/>
            <person name="Zinkel R."/>
            <person name="Barry K.W."/>
            <person name="Grigoriev I.V."/>
            <person name="Gasch A.P."/>
        </authorList>
    </citation>
    <scope>NUCLEOTIDE SEQUENCE [LARGE SCALE GENOMIC DNA]</scope>
    <source>
        <strain evidence="5">ATCC 10573</strain>
        <strain evidence="7">ATCC 10573 / BCRC 21748 / CBS 615 / JCM 9827 / NBRC 10315 / NRRL Y-1498 / VKM Y-70</strain>
    </source>
</reference>
<dbReference type="HOGENOM" id="CLU_029501_2_0_1"/>
<organism evidence="7">
    <name type="scientific">Candida tenuis (strain ATCC 10573 / BCRC 21748 / CBS 615 / JCM 9827 / NBRC 10315 / NRRL Y-1498 / VKM Y-70)</name>
    <name type="common">Yeast</name>
    <name type="synonym">Yamadazyma tenuis</name>
    <dbReference type="NCBI Taxonomy" id="590646"/>
    <lineage>
        <taxon>Eukaryota</taxon>
        <taxon>Fungi</taxon>
        <taxon>Dikarya</taxon>
        <taxon>Ascomycota</taxon>
        <taxon>Saccharomycotina</taxon>
        <taxon>Pichiomycetes</taxon>
        <taxon>Debaryomycetaceae</taxon>
        <taxon>Yamadazyma</taxon>
    </lineage>
</organism>
<feature type="compositionally biased region" description="Basic residues" evidence="3">
    <location>
        <begin position="186"/>
        <end position="196"/>
    </location>
</feature>
<dbReference type="Pfam" id="PF08241">
    <property type="entry name" value="Methyltransf_11"/>
    <property type="match status" value="1"/>
</dbReference>
<dbReference type="PANTHER" id="PTHR13069">
    <property type="entry name" value="ALKYLATED DNA REPAIR PROTEIN ALKB HOMOLOG 8"/>
    <property type="match status" value="1"/>
</dbReference>
<protein>
    <submittedName>
        <fullName evidence="6">S-adenosyl-L-methionine-dependent methyltransferase</fullName>
    </submittedName>
</protein>
<dbReference type="GO" id="GO:0008757">
    <property type="term" value="F:S-adenosylmethionine-dependent methyltransferase activity"/>
    <property type="evidence" value="ECO:0007669"/>
    <property type="project" value="InterPro"/>
</dbReference>
<dbReference type="STRING" id="590646.G3B095"/>
<dbReference type="EMBL" id="GL996514">
    <property type="protein sequence ID" value="EGV65348.1"/>
    <property type="molecule type" value="Genomic_DNA"/>
</dbReference>
<keyword evidence="7" id="KW-1185">Reference proteome</keyword>
<keyword evidence="2 6" id="KW-0808">Transferase</keyword>
<feature type="domain" description="Methyltransferase type 11" evidence="4">
    <location>
        <begin position="58"/>
        <end position="149"/>
    </location>
</feature>
<dbReference type="InterPro" id="IPR013216">
    <property type="entry name" value="Methyltransf_11"/>
</dbReference>
<dbReference type="CDD" id="cd02440">
    <property type="entry name" value="AdoMet_MTases"/>
    <property type="match status" value="1"/>
</dbReference>
<evidence type="ECO:0000256" key="2">
    <source>
        <dbReference type="ARBA" id="ARBA00022679"/>
    </source>
</evidence>
<dbReference type="InterPro" id="IPR029063">
    <property type="entry name" value="SAM-dependent_MTases_sf"/>
</dbReference>
<feature type="region of interest" description="Disordered" evidence="3">
    <location>
        <begin position="183"/>
        <end position="217"/>
    </location>
</feature>
<accession>G3B095</accession>
<dbReference type="OrthoDB" id="271595at2759"/>